<dbReference type="EMBL" id="MN641876">
    <property type="protein sequence ID" value="QII88771.1"/>
    <property type="molecule type" value="Genomic_DNA"/>
</dbReference>
<proteinExistence type="predicted"/>
<organismHost>
    <name type="scientific">Ornithodoros moubata</name>
    <name type="common">Soft tick</name>
    <name type="synonym">Argasid tick</name>
    <dbReference type="NCBI Taxonomy" id="6938"/>
</organismHost>
<organismHost>
    <name type="scientific">Potamochoerus larvatus</name>
    <name type="common">Bushpig</name>
    <dbReference type="NCBI Taxonomy" id="273792"/>
</organismHost>
<evidence type="ECO:0000313" key="1">
    <source>
        <dbReference type="EMBL" id="QII88771.1"/>
    </source>
</evidence>
<name>A0A6G7KTQ1_ASF</name>
<accession>A0A6G7KTQ1</accession>
<reference evidence="1" key="1">
    <citation type="submission" date="2019-11" db="EMBL/GenBank/DDBJ databases">
        <authorList>
            <person name="Ndlovu S.S."/>
            <person name="Carulei O."/>
        </authorList>
    </citation>
    <scope>NUCLEOTIDE SEQUENCE [LARGE SCALE GENOMIC DNA]</scope>
    <source>
        <strain evidence="1">RSA_W1_1999</strain>
    </source>
</reference>
<organismHost>
    <name type="scientific">Ornithodoros</name>
    <name type="common">relapsing fever ticks</name>
    <dbReference type="NCBI Taxonomy" id="6937"/>
</organismHost>
<gene>
    <name evidence="1" type="primary">B125R</name>
</gene>
<protein>
    <submittedName>
        <fullName evidence="1">PB125R</fullName>
    </submittedName>
</protein>
<organismHost>
    <name type="scientific">Sus scrofa</name>
    <name type="common">Pig</name>
    <dbReference type="NCBI Taxonomy" id="9823"/>
</organismHost>
<organism evidence="1">
    <name type="scientific">African swine fever virus</name>
    <name type="common">ASFV</name>
    <dbReference type="NCBI Taxonomy" id="10497"/>
    <lineage>
        <taxon>Viruses</taxon>
        <taxon>Varidnaviria</taxon>
        <taxon>Bamfordvirae</taxon>
        <taxon>Nucleocytoviricota</taxon>
        <taxon>Pokkesviricetes</taxon>
        <taxon>Asfuvirales</taxon>
        <taxon>Asfarviridae</taxon>
        <taxon>Asfivirus</taxon>
        <taxon>Asfivirus haemorrhagiae</taxon>
    </lineage>
</organism>
<organismHost>
    <name type="scientific">Phacochoerus africanus</name>
    <name type="common">Warthog</name>
    <dbReference type="NCBI Taxonomy" id="41426"/>
</organismHost>
<organismHost>
    <name type="scientific">Phacochoerus aethiopicus</name>
    <name type="common">Warthog</name>
    <dbReference type="NCBI Taxonomy" id="85517"/>
</organismHost>
<sequence length="122" mass="14281">MRRTLLLSKSYTKNYLSISLQLLSRSCWQKKKTFWCMYYLPLLSFPPATLWPVSATYTMPSYKVSRSAGLLSKYVCKGIAPSFSSPGKKYNPLRYTKKKNICACTSYKTKRKHFIVYFYSLH</sequence>